<evidence type="ECO:0000256" key="2">
    <source>
        <dbReference type="SAM" id="Phobius"/>
    </source>
</evidence>
<evidence type="ECO:0000313" key="3">
    <source>
        <dbReference type="EMBL" id="EFB2190979.1"/>
    </source>
</evidence>
<dbReference type="AlphaFoldDB" id="A0A376QEG1"/>
<comment type="caution">
    <text evidence="3">The sequence shown here is derived from an EMBL/GenBank/DDBJ whole genome shotgun (WGS) entry which is preliminary data.</text>
</comment>
<gene>
    <name evidence="3" type="ORF">FIJ20_01850</name>
</gene>
<dbReference type="RefSeq" id="WP_087901631.1">
    <property type="nucleotide sequence ID" value="NZ_BFSU01000050.1"/>
</dbReference>
<keyword evidence="2" id="KW-1133">Transmembrane helix</keyword>
<dbReference type="Proteomes" id="UP000519859">
    <property type="component" value="Unassembled WGS sequence"/>
</dbReference>
<evidence type="ECO:0000256" key="1">
    <source>
        <dbReference type="SAM" id="MobiDB-lite"/>
    </source>
</evidence>
<accession>A0A376QEG1</accession>
<feature type="compositionally biased region" description="Basic and acidic residues" evidence="1">
    <location>
        <begin position="47"/>
        <end position="70"/>
    </location>
</feature>
<keyword evidence="2" id="KW-0812">Transmembrane</keyword>
<keyword evidence="2" id="KW-0472">Membrane</keyword>
<proteinExistence type="predicted"/>
<dbReference type="EMBL" id="AASDFP010000003">
    <property type="protein sequence ID" value="EFB2190979.1"/>
    <property type="molecule type" value="Genomic_DNA"/>
</dbReference>
<reference evidence="3 4" key="1">
    <citation type="submission" date="2019-06" db="EMBL/GenBank/DDBJ databases">
        <authorList>
            <consortium name="NARMS: The National Antimicrobial Resistance Monitoring System"/>
        </authorList>
    </citation>
    <scope>NUCLEOTIDE SEQUENCE [LARGE SCALE GENOMIC DNA]</scope>
    <source>
        <strain evidence="3 4">FSIS11921886</strain>
    </source>
</reference>
<protein>
    <submittedName>
        <fullName evidence="3">Uncharacterized protein</fullName>
    </submittedName>
</protein>
<feature type="region of interest" description="Disordered" evidence="1">
    <location>
        <begin position="41"/>
        <end position="70"/>
    </location>
</feature>
<evidence type="ECO:0000313" key="4">
    <source>
        <dbReference type="Proteomes" id="UP000519859"/>
    </source>
</evidence>
<organism evidence="3 4">
    <name type="scientific">Escherichia coli</name>
    <dbReference type="NCBI Taxonomy" id="562"/>
    <lineage>
        <taxon>Bacteria</taxon>
        <taxon>Pseudomonadati</taxon>
        <taxon>Pseudomonadota</taxon>
        <taxon>Gammaproteobacteria</taxon>
        <taxon>Enterobacterales</taxon>
        <taxon>Enterobacteriaceae</taxon>
        <taxon>Escherichia</taxon>
    </lineage>
</organism>
<feature type="transmembrane region" description="Helical" evidence="2">
    <location>
        <begin position="13"/>
        <end position="38"/>
    </location>
</feature>
<sequence length="70" mass="7729">MNNNNKSSSQADFWTVLFNGVTEIVKMIFSIIIAIVVAGSKTPSTSAEDKTLHTGYRHNNDKSVHFDNDA</sequence>
<name>A0A376QEG1_ECOLX</name>